<dbReference type="VEuPathDB" id="PlasmoDB:POWCR01_090043600"/>
<keyword evidence="2" id="KW-1185">Reference proteome</keyword>
<gene>
    <name evidence="1" type="primary">PocGH01_09048400</name>
    <name evidence="1" type="ORF">POCGH01_09048400</name>
</gene>
<dbReference type="Gene3D" id="1.20.1260.60">
    <property type="entry name" value="Vacuolar protein sorting-associated protein Ist1"/>
    <property type="match status" value="1"/>
</dbReference>
<evidence type="ECO:0000313" key="1">
    <source>
        <dbReference type="EMBL" id="SCP04747.1"/>
    </source>
</evidence>
<sequence>MEKMVLRDQDSKGFCIFLDLFKTRVNLLQIKKRNEIMMQKKNIYVFLLKGEVEKAHGNICWMLRNEKVCTVCKKLIDLCNQSTFISFLSYRSSNNNNELKKCIRNILYCSNKLHISNGENLRLNFIKQFGKNFIEDIEADFQLLDMNICTLVNKYIFNYNEIRQVENTYLYEINVPIKDQKERCLCRFCTYTIQKDYTIYDFKKNDIHKIVKIYSNYSECIYDKEKKKILKKIEKQLILKLDKALLQK</sequence>
<dbReference type="VEuPathDB" id="PlasmoDB:PocGH01_09048400"/>
<name>A0A1D3TIH9_PLAOA</name>
<dbReference type="InterPro" id="IPR042277">
    <property type="entry name" value="IST1-like"/>
</dbReference>
<evidence type="ECO:0000313" key="2">
    <source>
        <dbReference type="Proteomes" id="UP000242942"/>
    </source>
</evidence>
<proteinExistence type="predicted"/>
<dbReference type="OrthoDB" id="374990at2759"/>
<organism evidence="1 2">
    <name type="scientific">Plasmodium ovale</name>
    <name type="common">malaria parasite P. ovale</name>
    <dbReference type="NCBI Taxonomy" id="36330"/>
    <lineage>
        <taxon>Eukaryota</taxon>
        <taxon>Sar</taxon>
        <taxon>Alveolata</taxon>
        <taxon>Apicomplexa</taxon>
        <taxon>Aconoidasida</taxon>
        <taxon>Haemosporida</taxon>
        <taxon>Plasmodiidae</taxon>
        <taxon>Plasmodium</taxon>
        <taxon>Plasmodium (Plasmodium)</taxon>
    </lineage>
</organism>
<dbReference type="Proteomes" id="UP000242942">
    <property type="component" value="Chromosome 9"/>
</dbReference>
<dbReference type="EMBL" id="LT594590">
    <property type="protein sequence ID" value="SCP04747.1"/>
    <property type="molecule type" value="Genomic_DNA"/>
</dbReference>
<reference evidence="1 2" key="1">
    <citation type="submission" date="2016-06" db="EMBL/GenBank/DDBJ databases">
        <authorList>
            <consortium name="Pathogen Informatics"/>
        </authorList>
    </citation>
    <scope>NUCLEOTIDE SEQUENCE [LARGE SCALE GENOMIC DNA]</scope>
    <source>
        <strain evidence="1">PocGH01</strain>
    </source>
</reference>
<protein>
    <submittedName>
        <fullName evidence="1">Uncharacterized protein</fullName>
    </submittedName>
</protein>
<accession>A0A1D3TIH9</accession>
<dbReference type="AlphaFoldDB" id="A0A1D3TIH9"/>